<dbReference type="PANTHER" id="PTHR43080:SF2">
    <property type="entry name" value="CBS DOMAIN-CONTAINING PROTEIN"/>
    <property type="match status" value="1"/>
</dbReference>
<evidence type="ECO:0000313" key="6">
    <source>
        <dbReference type="Proteomes" id="UP000198943"/>
    </source>
</evidence>
<dbReference type="CDD" id="cd04584">
    <property type="entry name" value="CBS_pair_AcuB_like"/>
    <property type="match status" value="1"/>
</dbReference>
<sequence length="219" mass="23921">MLVKDIMTVNVVTINQNQTLLELQGLMSDDNIRRVPVVNDAGMVVGIITDKDVRMASPSEASTLSRYEASYLLSRIKVKDVMTHNVKTVYQTADLADVASLMYQDQINSVPVLDEENNLCGIVTDTDVFRALVDIFGLGQYATRITIDASDKPGVLAEVAKMFADQGINILSCVTSETKRPGEKEMTITADLSQVGMGIIEEIREAGFNVTNITTGRAK</sequence>
<evidence type="ECO:0000256" key="2">
    <source>
        <dbReference type="PROSITE-ProRule" id="PRU00703"/>
    </source>
</evidence>
<dbReference type="EMBL" id="FMYW01000004">
    <property type="protein sequence ID" value="SDC25301.1"/>
    <property type="molecule type" value="Genomic_DNA"/>
</dbReference>
<dbReference type="InterPro" id="IPR002912">
    <property type="entry name" value="ACT_dom"/>
</dbReference>
<dbReference type="SUPFAM" id="SSF54631">
    <property type="entry name" value="CBS-domain pair"/>
    <property type="match status" value="1"/>
</dbReference>
<dbReference type="InterPro" id="IPR045865">
    <property type="entry name" value="ACT-like_dom_sf"/>
</dbReference>
<dbReference type="AlphaFoldDB" id="A0A1G6K361"/>
<evidence type="ECO:0000256" key="1">
    <source>
        <dbReference type="ARBA" id="ARBA00023122"/>
    </source>
</evidence>
<dbReference type="InterPro" id="IPR051257">
    <property type="entry name" value="Diverse_CBS-Domain"/>
</dbReference>
<dbReference type="Gene3D" id="3.30.70.260">
    <property type="match status" value="1"/>
</dbReference>
<feature type="domain" description="CBS" evidence="3">
    <location>
        <begin position="82"/>
        <end position="138"/>
    </location>
</feature>
<protein>
    <submittedName>
        <fullName evidence="5">Acetoin utilization protein AcuB</fullName>
    </submittedName>
</protein>
<dbReference type="Pfam" id="PF00571">
    <property type="entry name" value="CBS"/>
    <property type="match status" value="2"/>
</dbReference>
<evidence type="ECO:0000259" key="4">
    <source>
        <dbReference type="PROSITE" id="PS51671"/>
    </source>
</evidence>
<keyword evidence="1 2" id="KW-0129">CBS domain</keyword>
<keyword evidence="6" id="KW-1185">Reference proteome</keyword>
<dbReference type="InterPro" id="IPR000644">
    <property type="entry name" value="CBS_dom"/>
</dbReference>
<proteinExistence type="predicted"/>
<dbReference type="SUPFAM" id="SSF55021">
    <property type="entry name" value="ACT-like"/>
    <property type="match status" value="1"/>
</dbReference>
<dbReference type="PROSITE" id="PS51671">
    <property type="entry name" value="ACT"/>
    <property type="match status" value="1"/>
</dbReference>
<dbReference type="RefSeq" id="WP_093729735.1">
    <property type="nucleotide sequence ID" value="NZ_FMYW01000004.1"/>
</dbReference>
<evidence type="ECO:0000313" key="5">
    <source>
        <dbReference type="EMBL" id="SDC25301.1"/>
    </source>
</evidence>
<dbReference type="PROSITE" id="PS51371">
    <property type="entry name" value="CBS"/>
    <property type="match status" value="2"/>
</dbReference>
<evidence type="ECO:0000259" key="3">
    <source>
        <dbReference type="PROSITE" id="PS51371"/>
    </source>
</evidence>
<accession>A0A1G6K361</accession>
<organism evidence="5 6">
    <name type="scientific">Succiniclasticum ruminis</name>
    <dbReference type="NCBI Taxonomy" id="40841"/>
    <lineage>
        <taxon>Bacteria</taxon>
        <taxon>Bacillati</taxon>
        <taxon>Bacillota</taxon>
        <taxon>Negativicutes</taxon>
        <taxon>Acidaminococcales</taxon>
        <taxon>Acidaminococcaceae</taxon>
        <taxon>Succiniclasticum</taxon>
    </lineage>
</organism>
<dbReference type="SMART" id="SM00116">
    <property type="entry name" value="CBS"/>
    <property type="match status" value="2"/>
</dbReference>
<reference evidence="6" key="1">
    <citation type="submission" date="2016-10" db="EMBL/GenBank/DDBJ databases">
        <authorList>
            <person name="Varghese N."/>
            <person name="Submissions S."/>
        </authorList>
    </citation>
    <scope>NUCLEOTIDE SEQUENCE [LARGE SCALE GENOMIC DNA]</scope>
    <source>
        <strain evidence="6">DSM 11005</strain>
    </source>
</reference>
<dbReference type="Proteomes" id="UP000198943">
    <property type="component" value="Unassembled WGS sequence"/>
</dbReference>
<dbReference type="PANTHER" id="PTHR43080">
    <property type="entry name" value="CBS DOMAIN-CONTAINING PROTEIN CBSX3, MITOCHONDRIAL"/>
    <property type="match status" value="1"/>
</dbReference>
<feature type="domain" description="ACT" evidence="4">
    <location>
        <begin position="144"/>
        <end position="219"/>
    </location>
</feature>
<dbReference type="OrthoDB" id="9802114at2"/>
<dbReference type="Gene3D" id="3.10.580.10">
    <property type="entry name" value="CBS-domain"/>
    <property type="match status" value="1"/>
</dbReference>
<dbReference type="InterPro" id="IPR046342">
    <property type="entry name" value="CBS_dom_sf"/>
</dbReference>
<gene>
    <name evidence="5" type="ORF">SAMN04487864_10432</name>
</gene>
<dbReference type="Pfam" id="PF01842">
    <property type="entry name" value="ACT"/>
    <property type="match status" value="1"/>
</dbReference>
<feature type="domain" description="CBS" evidence="3">
    <location>
        <begin position="7"/>
        <end position="63"/>
    </location>
</feature>
<name>A0A1G6K361_9FIRM</name>